<name>A0A4Y9Z3I7_9AGAM</name>
<dbReference type="EMBL" id="SEOQ01000162">
    <property type="protein sequence ID" value="TFY68433.1"/>
    <property type="molecule type" value="Genomic_DNA"/>
</dbReference>
<keyword evidence="2" id="KW-1185">Reference proteome</keyword>
<sequence>MTFPAPLSAVEDQLTWWYRTISEDLNVDGDLVFKPEHFILCCRRLQPGGPACGYPDELEEACIVAGWLPGGNFGNLFSPAPGQVLVYSVRM</sequence>
<proteinExistence type="predicted"/>
<gene>
    <name evidence="1" type="ORF">EVG20_g3552</name>
</gene>
<dbReference type="AlphaFoldDB" id="A0A4Y9Z3I7"/>
<evidence type="ECO:0000313" key="1">
    <source>
        <dbReference type="EMBL" id="TFY68433.1"/>
    </source>
</evidence>
<organism evidence="1 2">
    <name type="scientific">Dentipellis fragilis</name>
    <dbReference type="NCBI Taxonomy" id="205917"/>
    <lineage>
        <taxon>Eukaryota</taxon>
        <taxon>Fungi</taxon>
        <taxon>Dikarya</taxon>
        <taxon>Basidiomycota</taxon>
        <taxon>Agaricomycotina</taxon>
        <taxon>Agaricomycetes</taxon>
        <taxon>Russulales</taxon>
        <taxon>Hericiaceae</taxon>
        <taxon>Dentipellis</taxon>
    </lineage>
</organism>
<reference evidence="1 2" key="1">
    <citation type="submission" date="2019-02" db="EMBL/GenBank/DDBJ databases">
        <title>Genome sequencing of the rare red list fungi Dentipellis fragilis.</title>
        <authorList>
            <person name="Buettner E."/>
            <person name="Kellner H."/>
        </authorList>
    </citation>
    <scope>NUCLEOTIDE SEQUENCE [LARGE SCALE GENOMIC DNA]</scope>
    <source>
        <strain evidence="1 2">DSM 105465</strain>
    </source>
</reference>
<comment type="caution">
    <text evidence="1">The sequence shown here is derived from an EMBL/GenBank/DDBJ whole genome shotgun (WGS) entry which is preliminary data.</text>
</comment>
<protein>
    <submittedName>
        <fullName evidence="1">Uncharacterized protein</fullName>
    </submittedName>
</protein>
<accession>A0A4Y9Z3I7</accession>
<dbReference type="Proteomes" id="UP000298327">
    <property type="component" value="Unassembled WGS sequence"/>
</dbReference>
<evidence type="ECO:0000313" key="2">
    <source>
        <dbReference type="Proteomes" id="UP000298327"/>
    </source>
</evidence>